<dbReference type="EMBL" id="BPPX01000014">
    <property type="protein sequence ID" value="GJC84321.1"/>
    <property type="molecule type" value="Genomic_DNA"/>
</dbReference>
<comment type="caution">
    <text evidence="3">The sequence shown here is derived from an EMBL/GenBank/DDBJ whole genome shotgun (WGS) entry which is preliminary data.</text>
</comment>
<feature type="chain" id="PRO_5041219114" description="Secreted protein" evidence="2">
    <location>
        <begin position="20"/>
        <end position="173"/>
    </location>
</feature>
<accession>A0AA37GQ01</accession>
<dbReference type="Proteomes" id="UP001055172">
    <property type="component" value="Unassembled WGS sequence"/>
</dbReference>
<feature type="compositionally biased region" description="Basic and acidic residues" evidence="1">
    <location>
        <begin position="72"/>
        <end position="87"/>
    </location>
</feature>
<feature type="compositionally biased region" description="Polar residues" evidence="1">
    <location>
        <begin position="36"/>
        <end position="46"/>
    </location>
</feature>
<sequence>MRYSQLILSLFLFFTFVIALPVPAPVEAVVARANSKKPSGNGTASKKNTKAEVAGIKENIDIQKKEKAKVKEVGKAEGTKNFDKTKGELVGTIKSGEKVRQDNQSKADPKNKDLVNGLKKAKEQKQAESLKGNKSTADKNTLKSLNNEINQGIKVNKGNEKAAKNGGKKGKGN</sequence>
<evidence type="ECO:0000313" key="4">
    <source>
        <dbReference type="Proteomes" id="UP001055172"/>
    </source>
</evidence>
<evidence type="ECO:0000256" key="2">
    <source>
        <dbReference type="SAM" id="SignalP"/>
    </source>
</evidence>
<evidence type="ECO:0008006" key="5">
    <source>
        <dbReference type="Google" id="ProtNLM"/>
    </source>
</evidence>
<protein>
    <recommendedName>
        <fullName evidence="5">Secreted protein</fullName>
    </recommendedName>
</protein>
<dbReference type="AlphaFoldDB" id="A0AA37GQ01"/>
<keyword evidence="4" id="KW-1185">Reference proteome</keyword>
<feature type="region of interest" description="Disordered" evidence="1">
    <location>
        <begin position="34"/>
        <end position="53"/>
    </location>
</feature>
<proteinExistence type="predicted"/>
<feature type="region of interest" description="Disordered" evidence="1">
    <location>
        <begin position="72"/>
        <end position="173"/>
    </location>
</feature>
<reference evidence="3 4" key="1">
    <citation type="submission" date="2021-07" db="EMBL/GenBank/DDBJ databases">
        <title>Genome data of Colletotrichum spaethianum.</title>
        <authorList>
            <person name="Utami Y.D."/>
            <person name="Hiruma K."/>
        </authorList>
    </citation>
    <scope>NUCLEOTIDE SEQUENCE [LARGE SCALE GENOMIC DNA]</scope>
    <source>
        <strain evidence="3 4">MAFF 242679</strain>
    </source>
</reference>
<gene>
    <name evidence="3" type="ORF">ColLi_07159</name>
</gene>
<evidence type="ECO:0000313" key="3">
    <source>
        <dbReference type="EMBL" id="GJC84321.1"/>
    </source>
</evidence>
<evidence type="ECO:0000256" key="1">
    <source>
        <dbReference type="SAM" id="MobiDB-lite"/>
    </source>
</evidence>
<name>A0AA37GQ01_9PEZI</name>
<keyword evidence="2" id="KW-0732">Signal</keyword>
<organism evidence="3 4">
    <name type="scientific">Colletotrichum liriopes</name>
    <dbReference type="NCBI Taxonomy" id="708192"/>
    <lineage>
        <taxon>Eukaryota</taxon>
        <taxon>Fungi</taxon>
        <taxon>Dikarya</taxon>
        <taxon>Ascomycota</taxon>
        <taxon>Pezizomycotina</taxon>
        <taxon>Sordariomycetes</taxon>
        <taxon>Hypocreomycetidae</taxon>
        <taxon>Glomerellales</taxon>
        <taxon>Glomerellaceae</taxon>
        <taxon>Colletotrichum</taxon>
        <taxon>Colletotrichum spaethianum species complex</taxon>
    </lineage>
</organism>
<feature type="signal peptide" evidence="2">
    <location>
        <begin position="1"/>
        <end position="19"/>
    </location>
</feature>
<feature type="compositionally biased region" description="Basic and acidic residues" evidence="1">
    <location>
        <begin position="95"/>
        <end position="113"/>
    </location>
</feature>